<feature type="chain" id="PRO_5002099107" description="Porin" evidence="1">
    <location>
        <begin position="22"/>
        <end position="395"/>
    </location>
</feature>
<evidence type="ECO:0000313" key="3">
    <source>
        <dbReference type="Proteomes" id="UP000006764"/>
    </source>
</evidence>
<keyword evidence="3" id="KW-1185">Reference proteome</keyword>
<proteinExistence type="predicted"/>
<sequence>MKTRLSLAVLAAALSANVASAQTLEERISALESRLQSGTKVDIGGYIKLDAQVSRFSDGNRATATIGDDYLVPSTIPVGGESGGAHTDFSAKESRFWLKTTTQTDYGKLGTHIEVDFSTQSMGDERISNSYAPRIRHAYLTFNDWLMGQTWTTFFDVAALPDLLDFVGPAGTTFGRQAQIRYSPGQWDFAMENPSTTLYDTSNLVGNPSSFDDNRVPDLIVRYRMPVGKAHYSLAVMGRELAYRDGTGSRESEYGYGVNFSGKIPVGDRGNDIRLQLTGGNAIGRYIALNGFRSGEIEADGSIEPIDTWGAMLAYRHLWSDQWRSSVSASVVEADNPDTVAAGVAKAYRTAHVNLIYTPVARLELGGELIWGERENESGDKGDVERFQFSAKLAF</sequence>
<dbReference type="SUPFAM" id="SSF56935">
    <property type="entry name" value="Porins"/>
    <property type="match status" value="1"/>
</dbReference>
<gene>
    <name evidence="2" type="ORF">S7S_15425</name>
</gene>
<dbReference type="Proteomes" id="UP000006764">
    <property type="component" value="Chromosome"/>
</dbReference>
<dbReference type="EMBL" id="CP004387">
    <property type="protein sequence ID" value="AJD49497.1"/>
    <property type="molecule type" value="Genomic_DNA"/>
</dbReference>
<dbReference type="KEGG" id="apac:S7S_15425"/>
<protein>
    <recommendedName>
        <fullName evidence="4">Porin</fullName>
    </recommendedName>
</protein>
<dbReference type="Pfam" id="PF19577">
    <property type="entry name" value="DcaP"/>
    <property type="match status" value="1"/>
</dbReference>
<dbReference type="STRING" id="391936.S7S_15425"/>
<organism evidence="2 3">
    <name type="scientific">Isoalcanivorax pacificus W11-5</name>
    <dbReference type="NCBI Taxonomy" id="391936"/>
    <lineage>
        <taxon>Bacteria</taxon>
        <taxon>Pseudomonadati</taxon>
        <taxon>Pseudomonadota</taxon>
        <taxon>Gammaproteobacteria</taxon>
        <taxon>Oceanospirillales</taxon>
        <taxon>Alcanivoracaceae</taxon>
        <taxon>Isoalcanivorax</taxon>
    </lineage>
</organism>
<feature type="signal peptide" evidence="1">
    <location>
        <begin position="1"/>
        <end position="21"/>
    </location>
</feature>
<name>A0A0B4XT71_9GAMM</name>
<evidence type="ECO:0008006" key="4">
    <source>
        <dbReference type="Google" id="ProtNLM"/>
    </source>
</evidence>
<dbReference type="InterPro" id="IPR045748">
    <property type="entry name" value="DcaP"/>
</dbReference>
<keyword evidence="1" id="KW-0732">Signal</keyword>
<dbReference type="HOGENOM" id="CLU_038666_0_0_6"/>
<dbReference type="AlphaFoldDB" id="A0A0B4XT71"/>
<evidence type="ECO:0000256" key="1">
    <source>
        <dbReference type="SAM" id="SignalP"/>
    </source>
</evidence>
<dbReference type="RefSeq" id="WP_035203043.1">
    <property type="nucleotide sequence ID" value="NZ_CP004387.1"/>
</dbReference>
<accession>A0A0B4XT71</accession>
<dbReference type="OrthoDB" id="190887at2"/>
<reference evidence="2 3" key="1">
    <citation type="journal article" date="2012" name="J. Bacteriol.">
        <title>Genome sequence of an alkane-degrading bacterium, Alcanivorax pacificus type strain W11-5, isolated from deep sea sediment.</title>
        <authorList>
            <person name="Lai Q."/>
            <person name="Shao Z."/>
        </authorList>
    </citation>
    <scope>NUCLEOTIDE SEQUENCE [LARGE SCALE GENOMIC DNA]</scope>
    <source>
        <strain evidence="2 3">W11-5</strain>
    </source>
</reference>
<evidence type="ECO:0000313" key="2">
    <source>
        <dbReference type="EMBL" id="AJD49497.1"/>
    </source>
</evidence>